<dbReference type="AlphaFoldDB" id="A0A9D4BFT9"/>
<gene>
    <name evidence="1" type="ORF">DPMN_192601</name>
</gene>
<keyword evidence="2" id="KW-1185">Reference proteome</keyword>
<reference evidence="1" key="2">
    <citation type="submission" date="2020-11" db="EMBL/GenBank/DDBJ databases">
        <authorList>
            <person name="McCartney M.A."/>
            <person name="Auch B."/>
            <person name="Kono T."/>
            <person name="Mallez S."/>
            <person name="Becker A."/>
            <person name="Gohl D.M."/>
            <person name="Silverstein K.A.T."/>
            <person name="Koren S."/>
            <person name="Bechman K.B."/>
            <person name="Herman A."/>
            <person name="Abrahante J.E."/>
            <person name="Garbe J."/>
        </authorList>
    </citation>
    <scope>NUCLEOTIDE SEQUENCE</scope>
    <source>
        <strain evidence="1">Duluth1</strain>
        <tissue evidence="1">Whole animal</tissue>
    </source>
</reference>
<comment type="caution">
    <text evidence="1">The sequence shown here is derived from an EMBL/GenBank/DDBJ whole genome shotgun (WGS) entry which is preliminary data.</text>
</comment>
<protein>
    <submittedName>
        <fullName evidence="1">Uncharacterized protein</fullName>
    </submittedName>
</protein>
<evidence type="ECO:0000313" key="2">
    <source>
        <dbReference type="Proteomes" id="UP000828390"/>
    </source>
</evidence>
<reference evidence="1" key="1">
    <citation type="journal article" date="2019" name="bioRxiv">
        <title>The Genome of the Zebra Mussel, Dreissena polymorpha: A Resource for Invasive Species Research.</title>
        <authorList>
            <person name="McCartney M.A."/>
            <person name="Auch B."/>
            <person name="Kono T."/>
            <person name="Mallez S."/>
            <person name="Zhang Y."/>
            <person name="Obille A."/>
            <person name="Becker A."/>
            <person name="Abrahante J.E."/>
            <person name="Garbe J."/>
            <person name="Badalamenti J.P."/>
            <person name="Herman A."/>
            <person name="Mangelson H."/>
            <person name="Liachko I."/>
            <person name="Sullivan S."/>
            <person name="Sone E.D."/>
            <person name="Koren S."/>
            <person name="Silverstein K.A.T."/>
            <person name="Beckman K.B."/>
            <person name="Gohl D.M."/>
        </authorList>
    </citation>
    <scope>NUCLEOTIDE SEQUENCE</scope>
    <source>
        <strain evidence="1">Duluth1</strain>
        <tissue evidence="1">Whole animal</tissue>
    </source>
</reference>
<name>A0A9D4BFT9_DREPO</name>
<proteinExistence type="predicted"/>
<organism evidence="1 2">
    <name type="scientific">Dreissena polymorpha</name>
    <name type="common">Zebra mussel</name>
    <name type="synonym">Mytilus polymorpha</name>
    <dbReference type="NCBI Taxonomy" id="45954"/>
    <lineage>
        <taxon>Eukaryota</taxon>
        <taxon>Metazoa</taxon>
        <taxon>Spiralia</taxon>
        <taxon>Lophotrochozoa</taxon>
        <taxon>Mollusca</taxon>
        <taxon>Bivalvia</taxon>
        <taxon>Autobranchia</taxon>
        <taxon>Heteroconchia</taxon>
        <taxon>Euheterodonta</taxon>
        <taxon>Imparidentia</taxon>
        <taxon>Neoheterodontei</taxon>
        <taxon>Myida</taxon>
        <taxon>Dreissenoidea</taxon>
        <taxon>Dreissenidae</taxon>
        <taxon>Dreissena</taxon>
    </lineage>
</organism>
<sequence length="189" mass="21196">MNNGLNLIPKAHLYVTQLRYTETDPFCAAQDIIRTNESCNRSSIFFLKVKGLSFSITKEGGCGGVGVGTGDGLGKRPDLFSAAKDFIRTNVLTKFYGEINSPPPGGHFHEDWTINVILNRTINVASRVKNVPPLGDHNFQATGTIFELVQDIIRTNLLTKFHDDWTINVASRLFKRYFYSHIKKQAMCL</sequence>
<dbReference type="Proteomes" id="UP000828390">
    <property type="component" value="Unassembled WGS sequence"/>
</dbReference>
<accession>A0A9D4BFT9</accession>
<evidence type="ECO:0000313" key="1">
    <source>
        <dbReference type="EMBL" id="KAH3693199.1"/>
    </source>
</evidence>
<dbReference type="EMBL" id="JAIWYP010000017">
    <property type="protein sequence ID" value="KAH3693199.1"/>
    <property type="molecule type" value="Genomic_DNA"/>
</dbReference>